<sequence>MTNLVVQMFVLAVGKAVGCGDPTKEDPWPAINIGYGSGGAAARARTIVPLRTILLLRRGVAQWQSVDRVVCRCRGAAFVVTIGLVTNMASTDAG</sequence>
<protein>
    <submittedName>
        <fullName evidence="2">Putative secreted protein</fullName>
    </submittedName>
</protein>
<accession>A0A2M4C9E7</accession>
<organism evidence="2">
    <name type="scientific">Anopheles marajoara</name>
    <dbReference type="NCBI Taxonomy" id="58244"/>
    <lineage>
        <taxon>Eukaryota</taxon>
        <taxon>Metazoa</taxon>
        <taxon>Ecdysozoa</taxon>
        <taxon>Arthropoda</taxon>
        <taxon>Hexapoda</taxon>
        <taxon>Insecta</taxon>
        <taxon>Pterygota</taxon>
        <taxon>Neoptera</taxon>
        <taxon>Endopterygota</taxon>
        <taxon>Diptera</taxon>
        <taxon>Nematocera</taxon>
        <taxon>Culicoidea</taxon>
        <taxon>Culicidae</taxon>
        <taxon>Anophelinae</taxon>
        <taxon>Anopheles</taxon>
    </lineage>
</organism>
<feature type="chain" id="PRO_5014837580" evidence="1">
    <location>
        <begin position="21"/>
        <end position="94"/>
    </location>
</feature>
<evidence type="ECO:0000256" key="1">
    <source>
        <dbReference type="SAM" id="SignalP"/>
    </source>
</evidence>
<proteinExistence type="predicted"/>
<evidence type="ECO:0000313" key="2">
    <source>
        <dbReference type="EMBL" id="MBW61947.1"/>
    </source>
</evidence>
<dbReference type="AlphaFoldDB" id="A0A2M4C9E7"/>
<name>A0A2M4C9E7_9DIPT</name>
<reference evidence="2" key="1">
    <citation type="submission" date="2018-01" db="EMBL/GenBank/DDBJ databases">
        <title>An insight into the sialome of Amazonian anophelines.</title>
        <authorList>
            <person name="Ribeiro J.M."/>
            <person name="Scarpassa V."/>
            <person name="Calvo E."/>
        </authorList>
    </citation>
    <scope>NUCLEOTIDE SEQUENCE</scope>
    <source>
        <tissue evidence="2">Salivary glands</tissue>
    </source>
</reference>
<feature type="signal peptide" evidence="1">
    <location>
        <begin position="1"/>
        <end position="20"/>
    </location>
</feature>
<keyword evidence="1" id="KW-0732">Signal</keyword>
<dbReference type="EMBL" id="GGFJ01012806">
    <property type="protein sequence ID" value="MBW61947.1"/>
    <property type="molecule type" value="Transcribed_RNA"/>
</dbReference>